<dbReference type="InterPro" id="IPR017930">
    <property type="entry name" value="Myb_dom"/>
</dbReference>
<proteinExistence type="predicted"/>
<keyword evidence="1" id="KW-0539">Nucleus</keyword>
<organism evidence="5 6">
    <name type="scientific">Phytophthora nicotianae P1976</name>
    <dbReference type="NCBI Taxonomy" id="1317066"/>
    <lineage>
        <taxon>Eukaryota</taxon>
        <taxon>Sar</taxon>
        <taxon>Stramenopiles</taxon>
        <taxon>Oomycota</taxon>
        <taxon>Peronosporomycetes</taxon>
        <taxon>Peronosporales</taxon>
        <taxon>Peronosporaceae</taxon>
        <taxon>Phytophthora</taxon>
    </lineage>
</organism>
<evidence type="ECO:0000256" key="2">
    <source>
        <dbReference type="SAM" id="MobiDB-lite"/>
    </source>
</evidence>
<feature type="region of interest" description="Disordered" evidence="2">
    <location>
        <begin position="1"/>
        <end position="102"/>
    </location>
</feature>
<evidence type="ECO:0000313" key="5">
    <source>
        <dbReference type="EMBL" id="ETO78226.1"/>
    </source>
</evidence>
<dbReference type="OrthoDB" id="608866at2759"/>
<dbReference type="PANTHER" id="PTHR46734">
    <property type="entry name" value="TELOMERIC REPEAT-BINDING FACTOR 1 TERF1"/>
    <property type="match status" value="1"/>
</dbReference>
<dbReference type="SMART" id="SM00717">
    <property type="entry name" value="SANT"/>
    <property type="match status" value="1"/>
</dbReference>
<dbReference type="InterPro" id="IPR052450">
    <property type="entry name" value="TRBD-Containing_Protein"/>
</dbReference>
<feature type="compositionally biased region" description="Acidic residues" evidence="2">
    <location>
        <begin position="91"/>
        <end position="100"/>
    </location>
</feature>
<dbReference type="AlphaFoldDB" id="A0A081AH65"/>
<dbReference type="InterPro" id="IPR001005">
    <property type="entry name" value="SANT/Myb"/>
</dbReference>
<sequence length="334" mass="37566">MVTPTSRRSSISSVTSSGRRRKDQSLLDIASSLGQRTPDRSQTSDDGVSTRSRQLDFGNVDNGNVNDEQGEQDKTGGTEGGGEVQEVHEEQYDENGVEEENQVREIIATARPRPRRGRRGTMFWSAEEETFLRRGVEKYGIGKWKKILIDGKDVFSSHRTNVDLKDKWKNLCRNSSRKRRRTPDTANQPEEEREPREIRENVSPEQRPRHPATAKTKKRAAKKTANVENDEDEAANVAVNDSEQLGLVTLKFATETSPELVEVCVNLDTCKTVASLKEQLRASLLSDASSDADIQVIGLKSRVLFEDKEQISRCIGTNGADFFLVFEEHPEEFV</sequence>
<feature type="compositionally biased region" description="Basic and acidic residues" evidence="2">
    <location>
        <begin position="193"/>
        <end position="208"/>
    </location>
</feature>
<feature type="compositionally biased region" description="Low complexity" evidence="2">
    <location>
        <begin position="58"/>
        <end position="67"/>
    </location>
</feature>
<gene>
    <name evidence="5" type="ORF">F444_06733</name>
</gene>
<evidence type="ECO:0000259" key="4">
    <source>
        <dbReference type="PROSITE" id="PS51294"/>
    </source>
</evidence>
<dbReference type="PROSITE" id="PS51294">
    <property type="entry name" value="HTH_MYB"/>
    <property type="match status" value="1"/>
</dbReference>
<reference evidence="5 6" key="1">
    <citation type="submission" date="2013-11" db="EMBL/GenBank/DDBJ databases">
        <title>The Genome Sequence of Phytophthora parasitica P1976.</title>
        <authorList>
            <consortium name="The Broad Institute Genomics Platform"/>
            <person name="Russ C."/>
            <person name="Tyler B."/>
            <person name="Panabieres F."/>
            <person name="Shan W."/>
            <person name="Tripathy S."/>
            <person name="Grunwald N."/>
            <person name="Machado M."/>
            <person name="Johnson C.S."/>
            <person name="Walker B."/>
            <person name="Young S."/>
            <person name="Zeng Q."/>
            <person name="Gargeya S."/>
            <person name="Fitzgerald M."/>
            <person name="Haas B."/>
            <person name="Abouelleil A."/>
            <person name="Allen A.W."/>
            <person name="Alvarado L."/>
            <person name="Arachchi H.M."/>
            <person name="Berlin A.M."/>
            <person name="Chapman S.B."/>
            <person name="Gainer-Dewar J."/>
            <person name="Goldberg J."/>
            <person name="Griggs A."/>
            <person name="Gujja S."/>
            <person name="Hansen M."/>
            <person name="Howarth C."/>
            <person name="Imamovic A."/>
            <person name="Ireland A."/>
            <person name="Larimer J."/>
            <person name="McCowan C."/>
            <person name="Murphy C."/>
            <person name="Pearson M."/>
            <person name="Poon T.W."/>
            <person name="Priest M."/>
            <person name="Roberts A."/>
            <person name="Saif S."/>
            <person name="Shea T."/>
            <person name="Sisk P."/>
            <person name="Sykes S."/>
            <person name="Wortman J."/>
            <person name="Nusbaum C."/>
            <person name="Birren B."/>
        </authorList>
    </citation>
    <scope>NUCLEOTIDE SEQUENCE [LARGE SCALE GENOMIC DNA]</scope>
    <source>
        <strain evidence="5 6">P1976</strain>
    </source>
</reference>
<feature type="compositionally biased region" description="Basic residues" evidence="2">
    <location>
        <begin position="209"/>
        <end position="222"/>
    </location>
</feature>
<comment type="caution">
    <text evidence="5">The sequence shown here is derived from an EMBL/GenBank/DDBJ whole genome shotgun (WGS) entry which is preliminary data.</text>
</comment>
<dbReference type="PANTHER" id="PTHR46734:SF1">
    <property type="entry name" value="TELOMERIC REPEAT-BINDING FACTOR 1"/>
    <property type="match status" value="1"/>
</dbReference>
<accession>A0A081AH65</accession>
<evidence type="ECO:0000256" key="1">
    <source>
        <dbReference type="ARBA" id="ARBA00023242"/>
    </source>
</evidence>
<protein>
    <submittedName>
        <fullName evidence="5">Uncharacterized protein</fullName>
    </submittedName>
</protein>
<dbReference type="Proteomes" id="UP000028582">
    <property type="component" value="Unassembled WGS sequence"/>
</dbReference>
<feature type="domain" description="Myb-like" evidence="3">
    <location>
        <begin position="124"/>
        <end position="172"/>
    </location>
</feature>
<feature type="region of interest" description="Disordered" evidence="2">
    <location>
        <begin position="175"/>
        <end position="232"/>
    </location>
</feature>
<dbReference type="Gene3D" id="1.10.246.220">
    <property type="match status" value="1"/>
</dbReference>
<evidence type="ECO:0000313" key="6">
    <source>
        <dbReference type="Proteomes" id="UP000028582"/>
    </source>
</evidence>
<dbReference type="InterPro" id="IPR009057">
    <property type="entry name" value="Homeodomain-like_sf"/>
</dbReference>
<feature type="domain" description="HTH myb-type" evidence="4">
    <location>
        <begin position="124"/>
        <end position="176"/>
    </location>
</feature>
<dbReference type="SUPFAM" id="SSF46689">
    <property type="entry name" value="Homeodomain-like"/>
    <property type="match status" value="1"/>
</dbReference>
<evidence type="ECO:0000259" key="3">
    <source>
        <dbReference type="PROSITE" id="PS50090"/>
    </source>
</evidence>
<dbReference type="EMBL" id="ANJA01001220">
    <property type="protein sequence ID" value="ETO78226.1"/>
    <property type="molecule type" value="Genomic_DNA"/>
</dbReference>
<name>A0A081AH65_PHYNI</name>
<feature type="compositionally biased region" description="Low complexity" evidence="2">
    <location>
        <begin position="1"/>
        <end position="17"/>
    </location>
</feature>
<dbReference type="CDD" id="cd11660">
    <property type="entry name" value="SANT_TRF"/>
    <property type="match status" value="1"/>
</dbReference>
<dbReference type="Pfam" id="PF13921">
    <property type="entry name" value="Myb_DNA-bind_6"/>
    <property type="match status" value="1"/>
</dbReference>
<dbReference type="PROSITE" id="PS50090">
    <property type="entry name" value="MYB_LIKE"/>
    <property type="match status" value="1"/>
</dbReference>